<evidence type="ECO:0000256" key="3">
    <source>
        <dbReference type="SAM" id="Phobius"/>
    </source>
</evidence>
<evidence type="ECO:0000256" key="2">
    <source>
        <dbReference type="SAM" id="MobiDB-lite"/>
    </source>
</evidence>
<dbReference type="EMBL" id="CAICTM010000023">
    <property type="protein sequence ID" value="CAB9497651.1"/>
    <property type="molecule type" value="Genomic_DNA"/>
</dbReference>
<dbReference type="AlphaFoldDB" id="A0A9N8H1U6"/>
<keyword evidence="1" id="KW-0862">Zinc</keyword>
<dbReference type="SUPFAM" id="SSF55486">
    <property type="entry name" value="Metalloproteases ('zincins'), catalytic domain"/>
    <property type="match status" value="1"/>
</dbReference>
<dbReference type="GO" id="GO:0006508">
    <property type="term" value="P:proteolysis"/>
    <property type="evidence" value="ECO:0007669"/>
    <property type="project" value="InterPro"/>
</dbReference>
<feature type="binding site" evidence="1">
    <location>
        <position position="408"/>
    </location>
    <ligand>
        <name>Zn(2+)</name>
        <dbReference type="ChEBI" id="CHEBI:29105"/>
        <note>catalytic</note>
    </ligand>
</feature>
<protein>
    <recommendedName>
        <fullName evidence="4">Peptidase M12B domain-containing protein</fullName>
    </recommendedName>
</protein>
<dbReference type="Pfam" id="PF13688">
    <property type="entry name" value="Reprolysin_5"/>
    <property type="match status" value="1"/>
</dbReference>
<sequence length="641" mass="70597">MAVGNNKAQLKFPQWTIATLCTIAFFGMNIAVAGAKKKFRRDELPLKKNEQGQDFPVQVLTGRSGVDENKSEMIRDIAGNEYDLSRLKPFVGLFSDNTFVPSDDNTKIVDKRTGEVIKISIYRAEYEDGSTILVEKDEQDNIAYVEVRRPAEDPDTFLVPNEEELLDGEVTSEFLSFTSDDIDYELLQSRYRYGDVSTPGDTDANRDRDLTMQGSSGEYPFQYLDYRQGRTEFTTSSFSSFSFCASYTVVNLAIVYDGDFCSIHGGFEDTRRRIMTIVASASFHYERDMCVQLKLTDIATPEVACSPHSSVFEDYDREDSCGSDSSFLTQFSNLMRDSRDSLQFDPDATVHMFTGHSPPDGTIGCAFVGSFCNSDYGYGVEYMSFSSNPYSQGVVLAHEIGHVLNAPHLEFPFFYNHIMEPNINNAADGFNRWSIIRILSFLNSNGMACVGSAPAVDFVPATPTAPNLNPSPRPPTLRPSAAPSQVPSPLPTSSPTGQPTKPPDDGKCRLVGAKPESSPCIYTSTGSSQYACFQASSLLAATASPSCRFESPRIRILRCAGPLQSGFFFGSSRMRTRSCSASCVVMSKSLCFLASEKEQVYSVSFFAVADFDMVKRFTTEVEVKNNDATGSCETAVTSCSA</sequence>
<comment type="caution">
    <text evidence="1">Lacks conserved residue(s) required for the propagation of feature annotation.</text>
</comment>
<keyword evidence="3" id="KW-0812">Transmembrane</keyword>
<feature type="transmembrane region" description="Helical" evidence="3">
    <location>
        <begin position="12"/>
        <end position="32"/>
    </location>
</feature>
<feature type="region of interest" description="Disordered" evidence="2">
    <location>
        <begin position="464"/>
        <end position="509"/>
    </location>
</feature>
<feature type="binding site" evidence="1">
    <location>
        <position position="402"/>
    </location>
    <ligand>
        <name>Zn(2+)</name>
        <dbReference type="ChEBI" id="CHEBI:29105"/>
        <note>catalytic</note>
    </ligand>
</feature>
<dbReference type="PROSITE" id="PS50215">
    <property type="entry name" value="ADAM_MEPRO"/>
    <property type="match status" value="1"/>
</dbReference>
<dbReference type="InterPro" id="IPR024079">
    <property type="entry name" value="MetalloPept_cat_dom_sf"/>
</dbReference>
<feature type="binding site" evidence="1">
    <location>
        <position position="398"/>
    </location>
    <ligand>
        <name>Zn(2+)</name>
        <dbReference type="ChEBI" id="CHEBI:29105"/>
        <note>catalytic</note>
    </ligand>
</feature>
<reference evidence="5" key="1">
    <citation type="submission" date="2020-06" db="EMBL/GenBank/DDBJ databases">
        <authorList>
            <consortium name="Plant Systems Biology data submission"/>
        </authorList>
    </citation>
    <scope>NUCLEOTIDE SEQUENCE</scope>
    <source>
        <strain evidence="5">D6</strain>
    </source>
</reference>
<evidence type="ECO:0000256" key="1">
    <source>
        <dbReference type="PROSITE-ProRule" id="PRU00276"/>
    </source>
</evidence>
<accession>A0A9N8H1U6</accession>
<keyword evidence="3" id="KW-1133">Transmembrane helix</keyword>
<evidence type="ECO:0000259" key="4">
    <source>
        <dbReference type="PROSITE" id="PS50215"/>
    </source>
</evidence>
<comment type="caution">
    <text evidence="5">The sequence shown here is derived from an EMBL/GenBank/DDBJ whole genome shotgun (WGS) entry which is preliminary data.</text>
</comment>
<organism evidence="5 6">
    <name type="scientific">Seminavis robusta</name>
    <dbReference type="NCBI Taxonomy" id="568900"/>
    <lineage>
        <taxon>Eukaryota</taxon>
        <taxon>Sar</taxon>
        <taxon>Stramenopiles</taxon>
        <taxon>Ochrophyta</taxon>
        <taxon>Bacillariophyta</taxon>
        <taxon>Bacillariophyceae</taxon>
        <taxon>Bacillariophycidae</taxon>
        <taxon>Naviculales</taxon>
        <taxon>Naviculaceae</taxon>
        <taxon>Seminavis</taxon>
    </lineage>
</organism>
<keyword evidence="3" id="KW-0472">Membrane</keyword>
<proteinExistence type="predicted"/>
<dbReference type="GO" id="GO:0046872">
    <property type="term" value="F:metal ion binding"/>
    <property type="evidence" value="ECO:0007669"/>
    <property type="project" value="UniProtKB-KW"/>
</dbReference>
<name>A0A9N8H1U6_9STRA</name>
<dbReference type="GO" id="GO:0004222">
    <property type="term" value="F:metalloendopeptidase activity"/>
    <property type="evidence" value="ECO:0007669"/>
    <property type="project" value="InterPro"/>
</dbReference>
<evidence type="ECO:0000313" key="5">
    <source>
        <dbReference type="EMBL" id="CAB9497651.1"/>
    </source>
</evidence>
<evidence type="ECO:0000313" key="6">
    <source>
        <dbReference type="Proteomes" id="UP001153069"/>
    </source>
</evidence>
<gene>
    <name evidence="5" type="ORF">SEMRO_23_G015950.1</name>
</gene>
<keyword evidence="6" id="KW-1185">Reference proteome</keyword>
<dbReference type="Proteomes" id="UP001153069">
    <property type="component" value="Unassembled WGS sequence"/>
</dbReference>
<dbReference type="Gene3D" id="3.40.390.10">
    <property type="entry name" value="Collagenase (Catalytic Domain)"/>
    <property type="match status" value="1"/>
</dbReference>
<keyword evidence="1" id="KW-0479">Metal-binding</keyword>
<feature type="active site" evidence="1">
    <location>
        <position position="399"/>
    </location>
</feature>
<dbReference type="InterPro" id="IPR001590">
    <property type="entry name" value="Peptidase_M12B"/>
</dbReference>
<feature type="domain" description="Peptidase M12B" evidence="4">
    <location>
        <begin position="248"/>
        <end position="454"/>
    </location>
</feature>